<keyword evidence="2" id="KW-1185">Reference proteome</keyword>
<sequence>MTHTPSFAQQSAAVLFKAFFMLIKTLFVLLALTVGALVAGQSSVAPVSVRLLSAYGMEYAVATFKPYRHLFPEPYLIDLENK</sequence>
<organism evidence="1 2">
    <name type="scientific">Candidatus Avelusimicrobium gallicola</name>
    <dbReference type="NCBI Taxonomy" id="2562704"/>
    <lineage>
        <taxon>Bacteria</taxon>
        <taxon>Pseudomonadati</taxon>
        <taxon>Elusimicrobiota</taxon>
        <taxon>Elusimicrobia</taxon>
        <taxon>Elusimicrobiales</taxon>
        <taxon>Elusimicrobiaceae</taxon>
        <taxon>Candidatus Avelusimicrobium</taxon>
    </lineage>
</organism>
<name>A0A1Y4DEY0_9BACT</name>
<proteinExistence type="predicted"/>
<reference evidence="2" key="1">
    <citation type="submission" date="2017-04" db="EMBL/GenBank/DDBJ databases">
        <title>Function of individual gut microbiota members based on whole genome sequencing of pure cultures obtained from chicken caecum.</title>
        <authorList>
            <person name="Medvecky M."/>
            <person name="Cejkova D."/>
            <person name="Polansky O."/>
            <person name="Karasova D."/>
            <person name="Kubasova T."/>
            <person name="Cizek A."/>
            <person name="Rychlik I."/>
        </authorList>
    </citation>
    <scope>NUCLEOTIDE SEQUENCE [LARGE SCALE GENOMIC DNA]</scope>
    <source>
        <strain evidence="2">An273</strain>
    </source>
</reference>
<gene>
    <name evidence="1" type="ORF">B5F75_02345</name>
</gene>
<dbReference type="EMBL" id="NFJD01000001">
    <property type="protein sequence ID" value="OUO57636.1"/>
    <property type="molecule type" value="Genomic_DNA"/>
</dbReference>
<dbReference type="RefSeq" id="WP_087287338.1">
    <property type="nucleotide sequence ID" value="NZ_NFJD01000001.1"/>
</dbReference>
<accession>A0A1Y4DEY0</accession>
<evidence type="ECO:0000313" key="1">
    <source>
        <dbReference type="EMBL" id="OUO57636.1"/>
    </source>
</evidence>
<protein>
    <submittedName>
        <fullName evidence="1">Uncharacterized protein</fullName>
    </submittedName>
</protein>
<comment type="caution">
    <text evidence="1">The sequence shown here is derived from an EMBL/GenBank/DDBJ whole genome shotgun (WGS) entry which is preliminary data.</text>
</comment>
<evidence type="ECO:0000313" key="2">
    <source>
        <dbReference type="Proteomes" id="UP000196368"/>
    </source>
</evidence>
<dbReference type="AlphaFoldDB" id="A0A1Y4DEY0"/>
<dbReference type="Proteomes" id="UP000196368">
    <property type="component" value="Unassembled WGS sequence"/>
</dbReference>